<protein>
    <submittedName>
        <fullName evidence="2">Uncharacterized protein</fullName>
    </submittedName>
</protein>
<proteinExistence type="predicted"/>
<feature type="region of interest" description="Disordered" evidence="1">
    <location>
        <begin position="282"/>
        <end position="325"/>
    </location>
</feature>
<evidence type="ECO:0000313" key="3">
    <source>
        <dbReference type="Proteomes" id="UP000186817"/>
    </source>
</evidence>
<name>A0A1Q9DAF9_SYMMI</name>
<dbReference type="Proteomes" id="UP000186817">
    <property type="component" value="Unassembled WGS sequence"/>
</dbReference>
<dbReference type="EMBL" id="LSRX01000634">
    <property type="protein sequence ID" value="OLP92141.1"/>
    <property type="molecule type" value="Genomic_DNA"/>
</dbReference>
<organism evidence="2 3">
    <name type="scientific">Symbiodinium microadriaticum</name>
    <name type="common">Dinoflagellate</name>
    <name type="synonym">Zooxanthella microadriatica</name>
    <dbReference type="NCBI Taxonomy" id="2951"/>
    <lineage>
        <taxon>Eukaryota</taxon>
        <taxon>Sar</taxon>
        <taxon>Alveolata</taxon>
        <taxon>Dinophyceae</taxon>
        <taxon>Suessiales</taxon>
        <taxon>Symbiodiniaceae</taxon>
        <taxon>Symbiodinium</taxon>
    </lineage>
</organism>
<keyword evidence="3" id="KW-1185">Reference proteome</keyword>
<dbReference type="AlphaFoldDB" id="A0A1Q9DAF9"/>
<comment type="caution">
    <text evidence="2">The sequence shown here is derived from an EMBL/GenBank/DDBJ whole genome shotgun (WGS) entry which is preliminary data.</text>
</comment>
<accession>A0A1Q9DAF9</accession>
<dbReference type="OrthoDB" id="10464800at2759"/>
<evidence type="ECO:0000256" key="1">
    <source>
        <dbReference type="SAM" id="MobiDB-lite"/>
    </source>
</evidence>
<gene>
    <name evidence="2" type="ORF">AK812_SmicGene26092</name>
</gene>
<sequence length="325" mass="34166">MPPSASAAYARGHDDAIWATLQTMLGGVGDREAVQARLLAALPGALGGLGLQSAQLTAPAASPGRTHCPPYTHACPGARLVTSSFSKPSWGKPRTASGKRRMLVVSCWTGVGATAPRGVRSWKALAPPSQRTPAQETGRTVGNTMLFGPSPNTLANVWSCRPCRPVPVRCFALRRRLRLALTGLLARRGKIVERAWVRVAREAVGAEDVASDFDLVVYGATAHGGVLCCDATFVSPLTRTGHPQPCSVEVDGAMLKVAERRKRSTYPELARGPQRLLVLGSEIGGRRQPPAGRDAGGALFPSRSSSPSPVPRLAAMASWSTAGAK</sequence>
<reference evidence="2 3" key="1">
    <citation type="submission" date="2016-02" db="EMBL/GenBank/DDBJ databases">
        <title>Genome analysis of coral dinoflagellate symbionts highlights evolutionary adaptations to a symbiotic lifestyle.</title>
        <authorList>
            <person name="Aranda M."/>
            <person name="Li Y."/>
            <person name="Liew Y.J."/>
            <person name="Baumgarten S."/>
            <person name="Simakov O."/>
            <person name="Wilson M."/>
            <person name="Piel J."/>
            <person name="Ashoor H."/>
            <person name="Bougouffa S."/>
            <person name="Bajic V.B."/>
            <person name="Ryu T."/>
            <person name="Ravasi T."/>
            <person name="Bayer T."/>
            <person name="Micklem G."/>
            <person name="Kim H."/>
            <person name="Bhak J."/>
            <person name="Lajeunesse T.C."/>
            <person name="Voolstra C.R."/>
        </authorList>
    </citation>
    <scope>NUCLEOTIDE SEQUENCE [LARGE SCALE GENOMIC DNA]</scope>
    <source>
        <strain evidence="2 3">CCMP2467</strain>
    </source>
</reference>
<evidence type="ECO:0000313" key="2">
    <source>
        <dbReference type="EMBL" id="OLP92141.1"/>
    </source>
</evidence>